<keyword evidence="18" id="KW-1185">Reference proteome</keyword>
<keyword evidence="5 15" id="KW-0812">Transmembrane</keyword>
<dbReference type="CDD" id="cd19952">
    <property type="entry name" value="GT29"/>
    <property type="match status" value="1"/>
</dbReference>
<comment type="subcellular location">
    <subcellularLocation>
        <location evidence="1">Golgi apparatus</location>
        <location evidence="1">Golgi stack membrane</location>
        <topology evidence="1">Single-pass type II membrane protein</topology>
    </subcellularLocation>
</comment>
<keyword evidence="6" id="KW-0735">Signal-anchor</keyword>
<dbReference type="Pfam" id="PF00777">
    <property type="entry name" value="Glyco_transf_29"/>
    <property type="match status" value="1"/>
</dbReference>
<evidence type="ECO:0000313" key="18">
    <source>
        <dbReference type="Proteomes" id="UP000198341"/>
    </source>
</evidence>
<evidence type="ECO:0000313" key="17">
    <source>
        <dbReference type="EMBL" id="CCO20123.1"/>
    </source>
</evidence>
<feature type="compositionally biased region" description="Basic and acidic residues" evidence="14">
    <location>
        <begin position="20"/>
        <end position="30"/>
    </location>
</feature>
<gene>
    <name evidence="17" type="ordered locus">Bathy16g00850</name>
</gene>
<evidence type="ECO:0000256" key="3">
    <source>
        <dbReference type="ARBA" id="ARBA00022676"/>
    </source>
</evidence>
<dbReference type="RefSeq" id="XP_007508506.1">
    <property type="nucleotide sequence ID" value="XM_007508444.1"/>
</dbReference>
<accession>K8FD48</accession>
<proteinExistence type="inferred from homology"/>
<dbReference type="KEGG" id="bpg:Bathy16g00850"/>
<feature type="compositionally biased region" description="Basic and acidic residues" evidence="14">
    <location>
        <begin position="246"/>
        <end position="263"/>
    </location>
</feature>
<dbReference type="InterPro" id="IPR001675">
    <property type="entry name" value="Glyco_trans_29"/>
</dbReference>
<evidence type="ECO:0000256" key="6">
    <source>
        <dbReference type="ARBA" id="ARBA00022968"/>
    </source>
</evidence>
<dbReference type="GO" id="GO:0032580">
    <property type="term" value="C:Golgi cisterna membrane"/>
    <property type="evidence" value="ECO:0007669"/>
    <property type="project" value="UniProtKB-SubCell"/>
</dbReference>
<dbReference type="Gene3D" id="3.90.1480.20">
    <property type="entry name" value="Glycosyl transferase family 29"/>
    <property type="match status" value="1"/>
</dbReference>
<dbReference type="GeneID" id="19011180"/>
<comment type="catalytic activity">
    <reaction evidence="12">
        <text>a beta-D-galactoside + CMP-N-acetyl-beta-neuraminate = an N-acetyl-alpha-neuraminyl-(2-&gt;6)-beta-D-galactosyl derivative + CMP + H(+)</text>
        <dbReference type="Rhea" id="RHEA:52104"/>
        <dbReference type="ChEBI" id="CHEBI:15378"/>
        <dbReference type="ChEBI" id="CHEBI:28034"/>
        <dbReference type="ChEBI" id="CHEBI:57812"/>
        <dbReference type="ChEBI" id="CHEBI:60377"/>
        <dbReference type="ChEBI" id="CHEBI:136398"/>
        <dbReference type="EC" id="2.4.3.1"/>
    </reaction>
</comment>
<protein>
    <recommendedName>
        <fullName evidence="13">beta-galactoside alpha-(2,6)-sialyltransferase</fullName>
        <ecNumber evidence="13">2.4.3.1</ecNumber>
    </recommendedName>
</protein>
<sequence>MRRSFLGGNNKKDDDDDDENKTYDDLDSEKSSLLASKTTKRKRKNALKSTFRFPKLLLVFLAGCLFFSSLSLHQHQRMMHEEEKENNDDENYLSLTEKVKSVHREMARYVRVRDERTKVIWRRKRRRTEEKDEKEELEEEDFSSDGMIKALKKNNNNDDDDEDYLLTHHRALLPRPRFLIGGASRRAMAALSLSLSSSSSSSSDSISGVGGTEDGGGGDGRGARKSSLMFEGRRKVPKDLPLVPEIPERLKRADAEYVTERRVIPVKPRIAPERPRGGVQTKKSSDSGDDGEEDERNSAEKNNEPSPKVFSASSSSESSNAPTLKAEREEPHEHDEDEHEEEAQEAEDSTSNSSHENVEEHSPEQKPTPMQKAVLKAATYRLGGTKLKKLLDTDVDIFLSKSTLNDIDPDDDKRNKITCGGKPVMQVKSYDQLRDAVPELSEYIPDEDDVHTRGGVKPDAKTLGRRCAVVGNSGSLLDHTYGAEIDSHDAVIRFNAAPTKGYEKHVGKKTTIRVQNIDNLGFREPRDEMLVFTARDEKTFRHFSEYQKKQFSKHGKEKTHIQRVFNPQFWCHVWDWVDRRKLKPSSGFAGVVLALRACSSKEKVSLYGFSHNATQFHYFNRLSEKVTEKEVYTYHPLAEESEAYRFLSFHRRLVKKD</sequence>
<reference evidence="17 18" key="1">
    <citation type="submission" date="2011-10" db="EMBL/GenBank/DDBJ databases">
        <authorList>
            <person name="Genoscope - CEA"/>
        </authorList>
    </citation>
    <scope>NUCLEOTIDE SEQUENCE [LARGE SCALE GENOMIC DNA]</scope>
    <source>
        <strain evidence="17 18">RCC 1105</strain>
    </source>
</reference>
<dbReference type="InterPro" id="IPR038578">
    <property type="entry name" value="GT29-like_sf"/>
</dbReference>
<evidence type="ECO:0000256" key="4">
    <source>
        <dbReference type="ARBA" id="ARBA00022679"/>
    </source>
</evidence>
<evidence type="ECO:0000256" key="1">
    <source>
        <dbReference type="ARBA" id="ARBA00004447"/>
    </source>
</evidence>
<comment type="similarity">
    <text evidence="2">Belongs to the glycosyltransferase 29 family.</text>
</comment>
<keyword evidence="3" id="KW-0328">Glycosyltransferase</keyword>
<evidence type="ECO:0000259" key="16">
    <source>
        <dbReference type="PROSITE" id="PS50030"/>
    </source>
</evidence>
<keyword evidence="9 15" id="KW-0472">Membrane</keyword>
<keyword evidence="10" id="KW-1015">Disulfide bond</keyword>
<evidence type="ECO:0000256" key="11">
    <source>
        <dbReference type="ARBA" id="ARBA00023180"/>
    </source>
</evidence>
<feature type="region of interest" description="Disordered" evidence="14">
    <location>
        <begin position="195"/>
        <end position="371"/>
    </location>
</feature>
<evidence type="ECO:0000256" key="8">
    <source>
        <dbReference type="ARBA" id="ARBA00023034"/>
    </source>
</evidence>
<dbReference type="EC" id="2.4.3.1" evidence="13"/>
<organism evidence="17 18">
    <name type="scientific">Bathycoccus prasinos</name>
    <dbReference type="NCBI Taxonomy" id="41875"/>
    <lineage>
        <taxon>Eukaryota</taxon>
        <taxon>Viridiplantae</taxon>
        <taxon>Chlorophyta</taxon>
        <taxon>Mamiellophyceae</taxon>
        <taxon>Mamiellales</taxon>
        <taxon>Bathycoccaceae</taxon>
        <taxon>Bathycoccus</taxon>
    </lineage>
</organism>
<dbReference type="GO" id="GO:0003835">
    <property type="term" value="F:beta-galactoside alpha-2,6-sialyltransferase activity"/>
    <property type="evidence" value="ECO:0007669"/>
    <property type="project" value="UniProtKB-EC"/>
</dbReference>
<dbReference type="PANTHER" id="PTHR46059:SF1">
    <property type="entry name" value="BETA-GALACTOSIDE ALPHA-2,6-SIALYLTRANSFERASE"/>
    <property type="match status" value="1"/>
</dbReference>
<evidence type="ECO:0000256" key="12">
    <source>
        <dbReference type="ARBA" id="ARBA00034249"/>
    </source>
</evidence>
<evidence type="ECO:0000256" key="14">
    <source>
        <dbReference type="SAM" id="MobiDB-lite"/>
    </source>
</evidence>
<evidence type="ECO:0000256" key="10">
    <source>
        <dbReference type="ARBA" id="ARBA00023157"/>
    </source>
</evidence>
<feature type="domain" description="UBA" evidence="16">
    <location>
        <begin position="127"/>
        <end position="168"/>
    </location>
</feature>
<evidence type="ECO:0000256" key="9">
    <source>
        <dbReference type="ARBA" id="ARBA00023136"/>
    </source>
</evidence>
<dbReference type="EMBL" id="FO082263">
    <property type="protein sequence ID" value="CCO20123.1"/>
    <property type="molecule type" value="Genomic_DNA"/>
</dbReference>
<dbReference type="PROSITE" id="PS50030">
    <property type="entry name" value="UBA"/>
    <property type="match status" value="1"/>
</dbReference>
<dbReference type="OrthoDB" id="10264956at2759"/>
<name>K8FD48_9CHLO</name>
<evidence type="ECO:0000256" key="7">
    <source>
        <dbReference type="ARBA" id="ARBA00022989"/>
    </source>
</evidence>
<keyword evidence="11" id="KW-0325">Glycoprotein</keyword>
<keyword evidence="4" id="KW-0808">Transferase</keyword>
<dbReference type="Proteomes" id="UP000198341">
    <property type="component" value="Chromosome 16"/>
</dbReference>
<evidence type="ECO:0000256" key="2">
    <source>
        <dbReference type="ARBA" id="ARBA00006003"/>
    </source>
</evidence>
<keyword evidence="8" id="KW-0333">Golgi apparatus</keyword>
<feature type="compositionally biased region" description="Low complexity" evidence="14">
    <location>
        <begin position="195"/>
        <end position="207"/>
    </location>
</feature>
<dbReference type="AlphaFoldDB" id="K8FD48"/>
<dbReference type="eggNOG" id="KOG2692">
    <property type="taxonomic scope" value="Eukaryota"/>
</dbReference>
<keyword evidence="7 15" id="KW-1133">Transmembrane helix</keyword>
<evidence type="ECO:0000256" key="13">
    <source>
        <dbReference type="ARBA" id="ARBA00034329"/>
    </source>
</evidence>
<feature type="compositionally biased region" description="Acidic residues" evidence="14">
    <location>
        <begin position="335"/>
        <end position="348"/>
    </location>
</feature>
<feature type="compositionally biased region" description="Basic and acidic residues" evidence="14">
    <location>
        <begin position="325"/>
        <end position="334"/>
    </location>
</feature>
<feature type="transmembrane region" description="Helical" evidence="15">
    <location>
        <begin position="53"/>
        <end position="72"/>
    </location>
</feature>
<evidence type="ECO:0000256" key="15">
    <source>
        <dbReference type="SAM" id="Phobius"/>
    </source>
</evidence>
<dbReference type="PANTHER" id="PTHR46059">
    <property type="entry name" value="BETA-GALACTOSIDE ALPHA-2,6-SIALYLTRANSFERASE"/>
    <property type="match status" value="1"/>
</dbReference>
<feature type="compositionally biased region" description="Gly residues" evidence="14">
    <location>
        <begin position="208"/>
        <end position="220"/>
    </location>
</feature>
<dbReference type="InterPro" id="IPR015940">
    <property type="entry name" value="UBA"/>
</dbReference>
<evidence type="ECO:0000256" key="5">
    <source>
        <dbReference type="ARBA" id="ARBA00022692"/>
    </source>
</evidence>
<feature type="region of interest" description="Disordered" evidence="14">
    <location>
        <begin position="1"/>
        <end position="30"/>
    </location>
</feature>